<comment type="caution">
    <text evidence="1">The sequence shown here is derived from an EMBL/GenBank/DDBJ whole genome shotgun (WGS) entry which is preliminary data.</text>
</comment>
<gene>
    <name evidence="1" type="ORF">FWJ32_08390</name>
</gene>
<sequence length="126" mass="14357">MNKGLSYMGVSMIKELSSANVRSTMQIESQGNDCQACNYMERNDGQGERQLVSEEQYIKFIEDANKKLVGPDTRLEFSIHEGTHKIVVKIINEETNEVIKEIPPEKILDLVAKIWEIVGLFVDKKI</sequence>
<keyword evidence="1" id="KW-0969">Cilium</keyword>
<dbReference type="Gene3D" id="3.30.160.170">
    <property type="entry name" value="FlaG-like"/>
    <property type="match status" value="1"/>
</dbReference>
<dbReference type="SUPFAM" id="SSF160214">
    <property type="entry name" value="FlaG-like"/>
    <property type="match status" value="1"/>
</dbReference>
<dbReference type="Pfam" id="PF03646">
    <property type="entry name" value="FlaG"/>
    <property type="match status" value="1"/>
</dbReference>
<dbReference type="AlphaFoldDB" id="A0A5D8QCD6"/>
<evidence type="ECO:0000313" key="2">
    <source>
        <dbReference type="Proteomes" id="UP000322976"/>
    </source>
</evidence>
<dbReference type="PANTHER" id="PTHR37166">
    <property type="entry name" value="PROTEIN FLAG"/>
    <property type="match status" value="1"/>
</dbReference>
<accession>A0A5D8QCD6</accession>
<organism evidence="1 2">
    <name type="scientific">Calorimonas adulescens</name>
    <dbReference type="NCBI Taxonomy" id="2606906"/>
    <lineage>
        <taxon>Bacteria</taxon>
        <taxon>Bacillati</taxon>
        <taxon>Bacillota</taxon>
        <taxon>Clostridia</taxon>
        <taxon>Thermoanaerobacterales</taxon>
        <taxon>Thermoanaerobacteraceae</taxon>
        <taxon>Calorimonas</taxon>
    </lineage>
</organism>
<proteinExistence type="predicted"/>
<keyword evidence="1" id="KW-0966">Cell projection</keyword>
<dbReference type="Proteomes" id="UP000322976">
    <property type="component" value="Unassembled WGS sequence"/>
</dbReference>
<keyword evidence="1" id="KW-0282">Flagellum</keyword>
<keyword evidence="2" id="KW-1185">Reference proteome</keyword>
<dbReference type="PANTHER" id="PTHR37166:SF1">
    <property type="entry name" value="PROTEIN FLAG"/>
    <property type="match status" value="1"/>
</dbReference>
<protein>
    <submittedName>
        <fullName evidence="1">Flagellar protein FlaG</fullName>
    </submittedName>
</protein>
<dbReference type="InterPro" id="IPR035924">
    <property type="entry name" value="FlaG-like_sf"/>
</dbReference>
<reference evidence="1 2" key="1">
    <citation type="submission" date="2019-08" db="EMBL/GenBank/DDBJ databases">
        <title>Calorimonas adulescens gen. nov., sp. nov., an anaerobic thermophilic bacterium from Sakhalin hot spring.</title>
        <authorList>
            <person name="Khomyakova M.A."/>
            <person name="Merkel A.Y."/>
            <person name="Novikov A."/>
            <person name="Bonch-Osmolovskaya E.A."/>
            <person name="Slobodkin A.I."/>
        </authorList>
    </citation>
    <scope>NUCLEOTIDE SEQUENCE [LARGE SCALE GENOMIC DNA]</scope>
    <source>
        <strain evidence="1 2">A05MB</strain>
    </source>
</reference>
<name>A0A5D8QCD6_9THEO</name>
<dbReference type="InterPro" id="IPR005186">
    <property type="entry name" value="FlaG"/>
</dbReference>
<dbReference type="EMBL" id="VTPS01000011">
    <property type="protein sequence ID" value="TZE81769.1"/>
    <property type="molecule type" value="Genomic_DNA"/>
</dbReference>
<evidence type="ECO:0000313" key="1">
    <source>
        <dbReference type="EMBL" id="TZE81769.1"/>
    </source>
</evidence>